<dbReference type="Gene3D" id="6.10.140.2160">
    <property type="match status" value="1"/>
</dbReference>
<keyword evidence="2" id="KW-0231">Viral genome packaging</keyword>
<keyword evidence="4" id="KW-1185">Reference proteome</keyword>
<reference evidence="3 4" key="1">
    <citation type="journal article" date="2013" name="Genome Announc.">
        <title>Complete Genome Sequences of Five Paenibacillus larvae Bacteriophages.</title>
        <authorList>
            <person name="Sheflo M.A."/>
            <person name="Gardner A.V."/>
            <person name="Merrill B.D."/>
            <person name="Fisher J.N."/>
            <person name="Lunt B.L."/>
            <person name="Breakwell D.P."/>
            <person name="Grose J.H."/>
            <person name="Burnett S.H."/>
        </authorList>
    </citation>
    <scope>NUCLEOTIDE SEQUENCE [LARGE SCALE GENOMIC DNA]</scope>
</reference>
<evidence type="ECO:0000313" key="4">
    <source>
        <dbReference type="Proteomes" id="UP000015096"/>
    </source>
</evidence>
<evidence type="ECO:0000313" key="3">
    <source>
        <dbReference type="EMBL" id="AGR47448.1"/>
    </source>
</evidence>
<dbReference type="Proteomes" id="UP000015096">
    <property type="component" value="Segment"/>
</dbReference>
<evidence type="ECO:0000256" key="1">
    <source>
        <dbReference type="ARBA" id="ARBA00022612"/>
    </source>
</evidence>
<dbReference type="InterPro" id="IPR038713">
    <property type="entry name" value="Terminase_Gp1_N_sf"/>
</dbReference>
<organism evidence="3 4">
    <name type="scientific">Brevibacillus phage Abouo</name>
    <dbReference type="NCBI Taxonomy" id="1296661"/>
    <lineage>
        <taxon>Viruses</taxon>
        <taxon>Duplodnaviria</taxon>
        <taxon>Heunggongvirae</taxon>
        <taxon>Uroviricota</taxon>
        <taxon>Caudoviricetes</taxon>
        <taxon>Abouovirus</taxon>
        <taxon>Abouovirus abouo</taxon>
    </lineage>
</organism>
<dbReference type="Gene3D" id="1.10.10.1400">
    <property type="entry name" value="Terminase, small subunit, N-terminal DNA-binding domain, HTH motif"/>
    <property type="match status" value="1"/>
</dbReference>
<dbReference type="GO" id="GO:0051276">
    <property type="term" value="P:chromosome organization"/>
    <property type="evidence" value="ECO:0007669"/>
    <property type="project" value="InterPro"/>
</dbReference>
<protein>
    <submittedName>
        <fullName evidence="3">Terminase small subunit</fullName>
    </submittedName>
</protein>
<dbReference type="InterPro" id="IPR052404">
    <property type="entry name" value="SPP1-like_terminase"/>
</dbReference>
<dbReference type="Pfam" id="PF03592">
    <property type="entry name" value="Terminase_2"/>
    <property type="match status" value="1"/>
</dbReference>
<dbReference type="PANTHER" id="PTHR41328">
    <property type="entry name" value="TERMINASE SMALL SUBUNIT-RELATED"/>
    <property type="match status" value="1"/>
</dbReference>
<name>S5MA50_9CAUD</name>
<keyword evidence="1" id="KW-1188">Viral release from host cell</keyword>
<dbReference type="PANTHER" id="PTHR41328:SF2">
    <property type="entry name" value="TERMINASE SMALL SUBUNIT"/>
    <property type="match status" value="1"/>
</dbReference>
<evidence type="ECO:0000256" key="2">
    <source>
        <dbReference type="ARBA" id="ARBA00023219"/>
    </source>
</evidence>
<sequence length="145" mass="16148">MKLTPKQQAFADYYIQIGNATEAARKAGYSDKTAKEVGYENLTKPHIKAYIDERMAVKDAERIASQDEVLEFLTNVMRGKVTEKVPLGLGMGEQMLVKNELQGKDRIKAAELIGKRYGLWVEKVNLDGDLAVTIIDDIGVDDEEG</sequence>
<dbReference type="EMBL" id="KC595517">
    <property type="protein sequence ID" value="AGR47448.1"/>
    <property type="molecule type" value="Genomic_DNA"/>
</dbReference>
<accession>S5MA50</accession>
<proteinExistence type="predicted"/>
<dbReference type="OrthoDB" id="9975at10239"/>
<dbReference type="GeneID" id="26646159"/>
<dbReference type="KEGG" id="vg:26646159"/>
<dbReference type="RefSeq" id="YP_009220058.1">
    <property type="nucleotide sequence ID" value="NC_029029.1"/>
</dbReference>
<dbReference type="InterPro" id="IPR005335">
    <property type="entry name" value="Terminase_ssu"/>
</dbReference>
<gene>
    <name evidence="3" type="ORF">ABOUO_1</name>
</gene>